<feature type="region of interest" description="Disordered" evidence="1">
    <location>
        <begin position="1"/>
        <end position="78"/>
    </location>
</feature>
<evidence type="ECO:0008006" key="5">
    <source>
        <dbReference type="Google" id="ProtNLM"/>
    </source>
</evidence>
<feature type="compositionally biased region" description="Low complexity" evidence="1">
    <location>
        <begin position="64"/>
        <end position="78"/>
    </location>
</feature>
<keyword evidence="4" id="KW-1185">Reference proteome</keyword>
<organism evidence="3 4">
    <name type="scientific">[Torrubiella] hemipterigena</name>
    <dbReference type="NCBI Taxonomy" id="1531966"/>
    <lineage>
        <taxon>Eukaryota</taxon>
        <taxon>Fungi</taxon>
        <taxon>Dikarya</taxon>
        <taxon>Ascomycota</taxon>
        <taxon>Pezizomycotina</taxon>
        <taxon>Sordariomycetes</taxon>
        <taxon>Hypocreomycetidae</taxon>
        <taxon>Hypocreales</taxon>
        <taxon>Clavicipitaceae</taxon>
        <taxon>Clavicipitaceae incertae sedis</taxon>
        <taxon>'Torrubiella' clade</taxon>
    </lineage>
</organism>
<feature type="region of interest" description="Disordered" evidence="1">
    <location>
        <begin position="274"/>
        <end position="301"/>
    </location>
</feature>
<dbReference type="Pfam" id="PF11204">
    <property type="entry name" value="DUF2985"/>
    <property type="match status" value="1"/>
</dbReference>
<feature type="transmembrane region" description="Helical" evidence="2">
    <location>
        <begin position="527"/>
        <end position="552"/>
    </location>
</feature>
<name>A0A0A1TE36_9HYPO</name>
<dbReference type="STRING" id="1531966.A0A0A1TE36"/>
<feature type="compositionally biased region" description="Polar residues" evidence="1">
    <location>
        <begin position="160"/>
        <end position="170"/>
    </location>
</feature>
<proteinExistence type="predicted"/>
<feature type="region of interest" description="Disordered" evidence="1">
    <location>
        <begin position="454"/>
        <end position="477"/>
    </location>
</feature>
<evidence type="ECO:0000313" key="3">
    <source>
        <dbReference type="EMBL" id="CEJ93024.1"/>
    </source>
</evidence>
<gene>
    <name evidence="3" type="ORF">VHEMI08643</name>
</gene>
<sequence length="624" mass="69852">MDPTRGRPRTADDVALSRLTPSTSRRQISPSDELAIRPDQFPTLSNSPSVISASNFQGEGPSDLYRASFRNSSSSRLPSIRLRRNSNASIISTSTLQDSAGDEQPPSLTNLRHARPRSTSQPGNLPNSDRRTPQMGLPRLTEEGIRPTMEEIDAAAASGSRLSPTPSVPETDSRRAHSSMDIASTSSPPRRRRALSRIFWPATASEDERFGAIGSAQAQESEYEEQLVDLLDVVDPEVQTLSTLTNIQNSLFIPDLGPLINRRPTYTLTQHERPMTQSAAQPSVEHIEPTEPVDDEESQPRIHRSNTITSRLTDSHYAALPHGVSLDGWTDEEKEQLDDHVRHMLHSRRSKFKRTMKGFGQYVRRPLGFFVTLYAVLITLFGLAWVLFLIGWIYVGSKQDYTIFVIDSVLVALFAIMGDGLAPFRAIDTYHMIFVVHYSRKMKKAREAAGMDTTDIGAIGSNPQESEAEARKRQEDGSEELIDYPELYPLTPKQQKKFLHHRDKLAKSHSFYKPEETFTHNSFPLSYLIAVIILLDCHSCLQISLGACTWGIPHEHRPVAITTTILCVSITTNITAGLVITAGDRKTRKKDVIKLLDRQELTSHAIKKVQKRKDEANNTQNLMV</sequence>
<keyword evidence="2" id="KW-0472">Membrane</keyword>
<reference evidence="3 4" key="1">
    <citation type="journal article" date="2015" name="Genome Announc.">
        <title>Draft Genome Sequence and Gene Annotation of the Entomopathogenic Fungus Verticillium hemipterigenum.</title>
        <authorList>
            <person name="Horn F."/>
            <person name="Habel A."/>
            <person name="Scharf D.H."/>
            <person name="Dworschak J."/>
            <person name="Brakhage A.A."/>
            <person name="Guthke R."/>
            <person name="Hertweck C."/>
            <person name="Linde J."/>
        </authorList>
    </citation>
    <scope>NUCLEOTIDE SEQUENCE [LARGE SCALE GENOMIC DNA]</scope>
</reference>
<protein>
    <recommendedName>
        <fullName evidence="5">Integral membrane protein</fullName>
    </recommendedName>
</protein>
<feature type="compositionally biased region" description="Polar residues" evidence="1">
    <location>
        <begin position="42"/>
        <end position="57"/>
    </location>
</feature>
<dbReference type="PANTHER" id="PTHR35872">
    <property type="entry name" value="INTEGRAL MEMBRANE PROTEIN (AFU_ORTHOLOGUE AFUA_5G07110)"/>
    <property type="match status" value="1"/>
</dbReference>
<dbReference type="EMBL" id="CDHN01000005">
    <property type="protein sequence ID" value="CEJ93024.1"/>
    <property type="molecule type" value="Genomic_DNA"/>
</dbReference>
<keyword evidence="2" id="KW-0812">Transmembrane</keyword>
<evidence type="ECO:0000256" key="1">
    <source>
        <dbReference type="SAM" id="MobiDB-lite"/>
    </source>
</evidence>
<dbReference type="InterPro" id="IPR021369">
    <property type="entry name" value="DUF2985"/>
</dbReference>
<evidence type="ECO:0000256" key="2">
    <source>
        <dbReference type="SAM" id="Phobius"/>
    </source>
</evidence>
<dbReference type="Proteomes" id="UP000039046">
    <property type="component" value="Unassembled WGS sequence"/>
</dbReference>
<feature type="transmembrane region" description="Helical" evidence="2">
    <location>
        <begin position="558"/>
        <end position="580"/>
    </location>
</feature>
<dbReference type="HOGENOM" id="CLU_015848_0_0_1"/>
<dbReference type="OrthoDB" id="3365211at2759"/>
<feature type="compositionally biased region" description="Basic and acidic residues" evidence="1">
    <location>
        <begin position="140"/>
        <end position="149"/>
    </location>
</feature>
<keyword evidence="2" id="KW-1133">Transmembrane helix</keyword>
<feature type="transmembrane region" description="Helical" evidence="2">
    <location>
        <begin position="367"/>
        <end position="395"/>
    </location>
</feature>
<evidence type="ECO:0000313" key="4">
    <source>
        <dbReference type="Proteomes" id="UP000039046"/>
    </source>
</evidence>
<feature type="compositionally biased region" description="Polar residues" evidence="1">
    <location>
        <begin position="19"/>
        <end position="30"/>
    </location>
</feature>
<feature type="compositionally biased region" description="Polar residues" evidence="1">
    <location>
        <begin position="117"/>
        <end position="127"/>
    </location>
</feature>
<dbReference type="AlphaFoldDB" id="A0A0A1TE36"/>
<accession>A0A0A1TE36</accession>
<feature type="region of interest" description="Disordered" evidence="1">
    <location>
        <begin position="91"/>
        <end position="192"/>
    </location>
</feature>
<feature type="transmembrane region" description="Helical" evidence="2">
    <location>
        <begin position="401"/>
        <end position="422"/>
    </location>
</feature>
<dbReference type="PANTHER" id="PTHR35872:SF1">
    <property type="entry name" value="ALPHA-L-RHAMNOSIDASE C"/>
    <property type="match status" value="1"/>
</dbReference>